<dbReference type="PROSITE" id="PS50297">
    <property type="entry name" value="ANK_REP_REGION"/>
    <property type="match status" value="3"/>
</dbReference>
<comment type="subcellular location">
    <subcellularLocation>
        <location evidence="1">Membrane</location>
        <topology evidence="1">Multi-pass membrane protein</topology>
    </subcellularLocation>
</comment>
<dbReference type="InterPro" id="IPR036770">
    <property type="entry name" value="Ankyrin_rpt-contain_sf"/>
</dbReference>
<evidence type="ECO:0000256" key="2">
    <source>
        <dbReference type="ARBA" id="ARBA00022692"/>
    </source>
</evidence>
<evidence type="ECO:0000313" key="10">
    <source>
        <dbReference type="EMBL" id="RCV35992.1"/>
    </source>
</evidence>
<dbReference type="OrthoDB" id="10040922at2759"/>
<feature type="domain" description="PGG" evidence="9">
    <location>
        <begin position="446"/>
        <end position="546"/>
    </location>
</feature>
<evidence type="ECO:0000259" key="9">
    <source>
        <dbReference type="Pfam" id="PF13962"/>
    </source>
</evidence>
<dbReference type="GO" id="GO:0016020">
    <property type="term" value="C:membrane"/>
    <property type="evidence" value="ECO:0007669"/>
    <property type="project" value="UniProtKB-SubCell"/>
</dbReference>
<keyword evidence="2 8" id="KW-0812">Transmembrane</keyword>
<feature type="transmembrane region" description="Helical" evidence="8">
    <location>
        <begin position="524"/>
        <end position="546"/>
    </location>
</feature>
<keyword evidence="4 8" id="KW-1133">Transmembrane helix</keyword>
<name>A0A368S0M7_SETIT</name>
<dbReference type="STRING" id="4555.A0A368S0M7"/>
<dbReference type="Pfam" id="PF13637">
    <property type="entry name" value="Ank_4"/>
    <property type="match status" value="1"/>
</dbReference>
<dbReference type="AlphaFoldDB" id="A0A368S0M7"/>
<feature type="transmembrane region" description="Helical" evidence="8">
    <location>
        <begin position="447"/>
        <end position="468"/>
    </location>
</feature>
<feature type="repeat" description="ANK" evidence="7">
    <location>
        <begin position="98"/>
        <end position="121"/>
    </location>
</feature>
<evidence type="ECO:0000256" key="1">
    <source>
        <dbReference type="ARBA" id="ARBA00004141"/>
    </source>
</evidence>
<dbReference type="Gene3D" id="1.25.40.20">
    <property type="entry name" value="Ankyrin repeat-containing domain"/>
    <property type="match status" value="3"/>
</dbReference>
<feature type="transmembrane region" description="Helical" evidence="8">
    <location>
        <begin position="489"/>
        <end position="512"/>
    </location>
</feature>
<reference evidence="10" key="1">
    <citation type="journal article" date="2012" name="Nat. Biotechnol.">
        <title>Reference genome sequence of the model plant Setaria.</title>
        <authorList>
            <person name="Bennetzen J.L."/>
            <person name="Schmutz J."/>
            <person name="Wang H."/>
            <person name="Percifield R."/>
            <person name="Hawkins J."/>
            <person name="Pontaroli A.C."/>
            <person name="Estep M."/>
            <person name="Feng L."/>
            <person name="Vaughn J.N."/>
            <person name="Grimwood J."/>
            <person name="Jenkins J."/>
            <person name="Barry K."/>
            <person name="Lindquist E."/>
            <person name="Hellsten U."/>
            <person name="Deshpande S."/>
            <person name="Wang X."/>
            <person name="Wu X."/>
            <person name="Mitros T."/>
            <person name="Triplett J."/>
            <person name="Yang X."/>
            <person name="Ye C.Y."/>
            <person name="Mauro-Herrera M."/>
            <person name="Wang L."/>
            <person name="Li P."/>
            <person name="Sharma M."/>
            <person name="Sharma R."/>
            <person name="Ronald P.C."/>
            <person name="Panaud O."/>
            <person name="Kellogg E.A."/>
            <person name="Brutnell T.P."/>
            <person name="Doust A.N."/>
            <person name="Tuskan G.A."/>
            <person name="Rokhsar D."/>
            <person name="Devos K.M."/>
        </authorList>
    </citation>
    <scope>NUCLEOTIDE SEQUENCE [LARGE SCALE GENOMIC DNA]</scope>
    <source>
        <strain evidence="10">Yugu1</strain>
    </source>
</reference>
<sequence>MQKSKACVIRSFTDVINPHPFAELKYRRGLMDPSLYKAATRGDVATLKRLLEVDPTILDSKTPQLNTALHLAALHGHTDFAGEVLNVKEELLVAKNNDGDSPLHLAARYGEKGVVELFVRRARSWPPEDPTTAEGPLRNPLMMANKAGDTPLHDAVRNRRSAVALLLLDMNPDRGHDLNGLGESPLEIAAREGLVLVVERIVKHPWAQQVSVNHHVRGTALHQAVLGRHIRILEILLEKRPELIDLTDSNGNNALHYAAKKNHARAVEILLNKRMNLAYKSNHEQQSPLHVAAHYGSTDAITALLRCCPDVAEMEDNNGHTAFHASVVSGKANAIRCLLRRVVRAKEVLNHVDKNGNTPLHLAASMSHINSALVLLNDGRVDPCVLNRDGQTARSLLEIRGEMDAYELHLWTQLMRHEPIWCRNQPVPPLRRHKGSASAPGDFRERLGIQVILASLVATVSFAATVTMPGGYSQTEGTAIHSHRAAFKIFLVSNTIAMSSSSVVLLCFLYPVKYNSYKVNQVLWGQRLTCLACLAMIVSFMTAVYVTVAPTVRWPVDMAIAIGASTPVLVILILGREVIFVPLQFILSIFNRFVSQINLLISI</sequence>
<evidence type="ECO:0000256" key="4">
    <source>
        <dbReference type="ARBA" id="ARBA00022989"/>
    </source>
</evidence>
<dbReference type="SUPFAM" id="SSF48403">
    <property type="entry name" value="Ankyrin repeat"/>
    <property type="match status" value="1"/>
</dbReference>
<feature type="repeat" description="ANK" evidence="7">
    <location>
        <begin position="284"/>
        <end position="316"/>
    </location>
</feature>
<accession>A0A368S0M7</accession>
<evidence type="ECO:0000256" key="3">
    <source>
        <dbReference type="ARBA" id="ARBA00022737"/>
    </source>
</evidence>
<dbReference type="Pfam" id="PF13962">
    <property type="entry name" value="PGG"/>
    <property type="match status" value="1"/>
</dbReference>
<dbReference type="PANTHER" id="PTHR24186:SF50">
    <property type="entry name" value="ANKYRIN REPEAT-CONTAINING PROTEIN ITN1-LIKE ISOFORM X1"/>
    <property type="match status" value="1"/>
</dbReference>
<dbReference type="EMBL" id="CM003534">
    <property type="protein sequence ID" value="RCV35992.1"/>
    <property type="molecule type" value="Genomic_DNA"/>
</dbReference>
<feature type="repeat" description="ANK" evidence="7">
    <location>
        <begin position="250"/>
        <end position="282"/>
    </location>
</feature>
<dbReference type="PROSITE" id="PS50088">
    <property type="entry name" value="ANK_REPEAT"/>
    <property type="match status" value="4"/>
</dbReference>
<dbReference type="InterPro" id="IPR026961">
    <property type="entry name" value="PGG_dom"/>
</dbReference>
<keyword evidence="6 8" id="KW-0472">Membrane</keyword>
<feature type="repeat" description="ANK" evidence="7">
    <location>
        <begin position="355"/>
        <end position="379"/>
    </location>
</feature>
<keyword evidence="3" id="KW-0677">Repeat</keyword>
<evidence type="ECO:0000256" key="8">
    <source>
        <dbReference type="SAM" id="Phobius"/>
    </source>
</evidence>
<dbReference type="PANTHER" id="PTHR24186">
    <property type="entry name" value="PROTEIN PHOSPHATASE 1 REGULATORY SUBUNIT"/>
    <property type="match status" value="1"/>
</dbReference>
<dbReference type="SMART" id="SM00248">
    <property type="entry name" value="ANK"/>
    <property type="match status" value="10"/>
</dbReference>
<protein>
    <recommendedName>
        <fullName evidence="9">PGG domain-containing protein</fullName>
    </recommendedName>
</protein>
<evidence type="ECO:0000256" key="6">
    <source>
        <dbReference type="ARBA" id="ARBA00023136"/>
    </source>
</evidence>
<proteinExistence type="predicted"/>
<keyword evidence="5 7" id="KW-0040">ANK repeat</keyword>
<evidence type="ECO:0000256" key="5">
    <source>
        <dbReference type="ARBA" id="ARBA00023043"/>
    </source>
</evidence>
<dbReference type="Pfam" id="PF12796">
    <property type="entry name" value="Ank_2"/>
    <property type="match status" value="2"/>
</dbReference>
<dbReference type="InterPro" id="IPR002110">
    <property type="entry name" value="Ankyrin_rpt"/>
</dbReference>
<gene>
    <name evidence="10" type="ORF">SETIT_7G284000v2</name>
</gene>
<reference evidence="10" key="2">
    <citation type="submission" date="2015-07" db="EMBL/GenBank/DDBJ databases">
        <authorList>
            <person name="Noorani M."/>
        </authorList>
    </citation>
    <scope>NUCLEOTIDE SEQUENCE</scope>
    <source>
        <strain evidence="10">Yugu1</strain>
    </source>
</reference>
<organism evidence="10">
    <name type="scientific">Setaria italica</name>
    <name type="common">Foxtail millet</name>
    <name type="synonym">Panicum italicum</name>
    <dbReference type="NCBI Taxonomy" id="4555"/>
    <lineage>
        <taxon>Eukaryota</taxon>
        <taxon>Viridiplantae</taxon>
        <taxon>Streptophyta</taxon>
        <taxon>Embryophyta</taxon>
        <taxon>Tracheophyta</taxon>
        <taxon>Spermatophyta</taxon>
        <taxon>Magnoliopsida</taxon>
        <taxon>Liliopsida</taxon>
        <taxon>Poales</taxon>
        <taxon>Poaceae</taxon>
        <taxon>PACMAD clade</taxon>
        <taxon>Panicoideae</taxon>
        <taxon>Panicodae</taxon>
        <taxon>Paniceae</taxon>
        <taxon>Cenchrinae</taxon>
        <taxon>Setaria</taxon>
    </lineage>
</organism>
<evidence type="ECO:0000256" key="7">
    <source>
        <dbReference type="PROSITE-ProRule" id="PRU00023"/>
    </source>
</evidence>